<proteinExistence type="predicted"/>
<accession>A0A3N4IK35</accession>
<evidence type="ECO:0000313" key="3">
    <source>
        <dbReference type="EMBL" id="RPA85048.1"/>
    </source>
</evidence>
<feature type="region of interest" description="Disordered" evidence="1">
    <location>
        <begin position="314"/>
        <end position="362"/>
    </location>
</feature>
<evidence type="ECO:0000256" key="1">
    <source>
        <dbReference type="SAM" id="MobiDB-lite"/>
    </source>
</evidence>
<reference evidence="3 4" key="1">
    <citation type="journal article" date="2018" name="Nat. Ecol. Evol.">
        <title>Pezizomycetes genomes reveal the molecular basis of ectomycorrhizal truffle lifestyle.</title>
        <authorList>
            <person name="Murat C."/>
            <person name="Payen T."/>
            <person name="Noel B."/>
            <person name="Kuo A."/>
            <person name="Morin E."/>
            <person name="Chen J."/>
            <person name="Kohler A."/>
            <person name="Krizsan K."/>
            <person name="Balestrini R."/>
            <person name="Da Silva C."/>
            <person name="Montanini B."/>
            <person name="Hainaut M."/>
            <person name="Levati E."/>
            <person name="Barry K.W."/>
            <person name="Belfiori B."/>
            <person name="Cichocki N."/>
            <person name="Clum A."/>
            <person name="Dockter R.B."/>
            <person name="Fauchery L."/>
            <person name="Guy J."/>
            <person name="Iotti M."/>
            <person name="Le Tacon F."/>
            <person name="Lindquist E.A."/>
            <person name="Lipzen A."/>
            <person name="Malagnac F."/>
            <person name="Mello A."/>
            <person name="Molinier V."/>
            <person name="Miyauchi S."/>
            <person name="Poulain J."/>
            <person name="Riccioni C."/>
            <person name="Rubini A."/>
            <person name="Sitrit Y."/>
            <person name="Splivallo R."/>
            <person name="Traeger S."/>
            <person name="Wang M."/>
            <person name="Zifcakova L."/>
            <person name="Wipf D."/>
            <person name="Zambonelli A."/>
            <person name="Paolocci F."/>
            <person name="Nowrousian M."/>
            <person name="Ottonello S."/>
            <person name="Baldrian P."/>
            <person name="Spatafora J.W."/>
            <person name="Henrissat B."/>
            <person name="Nagy L.G."/>
            <person name="Aury J.M."/>
            <person name="Wincker P."/>
            <person name="Grigoriev I.V."/>
            <person name="Bonfante P."/>
            <person name="Martin F.M."/>
        </authorList>
    </citation>
    <scope>NUCLEOTIDE SEQUENCE [LARGE SCALE GENOMIC DNA]</scope>
    <source>
        <strain evidence="3 4">RN42</strain>
    </source>
</reference>
<dbReference type="AlphaFoldDB" id="A0A3N4IK35"/>
<organism evidence="3 4">
    <name type="scientific">Ascobolus immersus RN42</name>
    <dbReference type="NCBI Taxonomy" id="1160509"/>
    <lineage>
        <taxon>Eukaryota</taxon>
        <taxon>Fungi</taxon>
        <taxon>Dikarya</taxon>
        <taxon>Ascomycota</taxon>
        <taxon>Pezizomycotina</taxon>
        <taxon>Pezizomycetes</taxon>
        <taxon>Pezizales</taxon>
        <taxon>Ascobolaceae</taxon>
        <taxon>Ascobolus</taxon>
    </lineage>
</organism>
<sequence>MTSLTNDVSTLVTTQVWSFTPRSPRMPSSNRSLPFYTALRLTVKPFRSVKMLLPFPFSLGLILLFHIHAILAVPLSPDASREPDSDGNSSSTKVKEFRPAENLPNAAPKSIEVPFLTARDINWVAIDIPTLQPVVVVHDEVRHLCLQEPSIYCPYREARTGTLSSYTDSRSRDKGINEEDSRPVPSFLEFENRIQQPPLRRRTLGQARLRPGFPKPSFISLDQSAETGKPPNEEPQTVRFDFTKANKHLSRPKARDDYYQASYDNTEDKDDIPERQVHFAEEVREIPPTEYKPRLTVDGRPEKDPHGWWKGMATWSEAEMKNTDPNSGIPRKSAGGPHNEAEYSESEDQVMPGAWPSTQQLDHEEWCEECGYGDGTW</sequence>
<feature type="region of interest" description="Disordered" evidence="1">
    <location>
        <begin position="78"/>
        <end position="101"/>
    </location>
</feature>
<protein>
    <submittedName>
        <fullName evidence="3">Uncharacterized protein</fullName>
    </submittedName>
</protein>
<dbReference type="Proteomes" id="UP000275078">
    <property type="component" value="Unassembled WGS sequence"/>
</dbReference>
<evidence type="ECO:0000256" key="2">
    <source>
        <dbReference type="SAM" id="Phobius"/>
    </source>
</evidence>
<evidence type="ECO:0000313" key="4">
    <source>
        <dbReference type="Proteomes" id="UP000275078"/>
    </source>
</evidence>
<gene>
    <name evidence="3" type="ORF">BJ508DRAFT_338169</name>
</gene>
<feature type="region of interest" description="Disordered" evidence="1">
    <location>
        <begin position="212"/>
        <end position="237"/>
    </location>
</feature>
<name>A0A3N4IK35_ASCIM</name>
<keyword evidence="2" id="KW-0472">Membrane</keyword>
<dbReference type="EMBL" id="ML119655">
    <property type="protein sequence ID" value="RPA85048.1"/>
    <property type="molecule type" value="Genomic_DNA"/>
</dbReference>
<keyword evidence="4" id="KW-1185">Reference proteome</keyword>
<feature type="transmembrane region" description="Helical" evidence="2">
    <location>
        <begin position="52"/>
        <end position="75"/>
    </location>
</feature>
<keyword evidence="2" id="KW-0812">Transmembrane</keyword>
<keyword evidence="2" id="KW-1133">Transmembrane helix</keyword>